<dbReference type="InterPro" id="IPR029069">
    <property type="entry name" value="HotDog_dom_sf"/>
</dbReference>
<dbReference type="Pfam" id="PF03061">
    <property type="entry name" value="4HBT"/>
    <property type="match status" value="1"/>
</dbReference>
<name>A0A0H3AFL0_VIBC3</name>
<dbReference type="GO" id="GO:0005829">
    <property type="term" value="C:cytosol"/>
    <property type="evidence" value="ECO:0007669"/>
    <property type="project" value="TreeGrafter"/>
</dbReference>
<organism evidence="4 5">
    <name type="scientific">Vibrio cholerae serotype O1 (strain ATCC 39541 / Classical Ogawa 395 / O395)</name>
    <dbReference type="NCBI Taxonomy" id="345073"/>
    <lineage>
        <taxon>Bacteria</taxon>
        <taxon>Pseudomonadati</taxon>
        <taxon>Pseudomonadota</taxon>
        <taxon>Gammaproteobacteria</taxon>
        <taxon>Vibrionales</taxon>
        <taxon>Vibrionaceae</taxon>
        <taxon>Vibrio</taxon>
    </lineage>
</organism>
<gene>
    <name evidence="4" type="ordered locus">VC0395_0523</name>
</gene>
<comment type="similarity">
    <text evidence="1">Belongs to the thioesterase PaaI family.</text>
</comment>
<dbReference type="PANTHER" id="PTHR43240">
    <property type="entry name" value="1,4-DIHYDROXY-2-NAPHTHOYL-COA THIOESTERASE 1"/>
    <property type="match status" value="1"/>
</dbReference>
<dbReference type="CDD" id="cd03443">
    <property type="entry name" value="PaaI_thioesterase"/>
    <property type="match status" value="1"/>
</dbReference>
<reference evidence="4 5" key="1">
    <citation type="submission" date="2007-03" db="EMBL/GenBank/DDBJ databases">
        <authorList>
            <person name="Heidelberg J."/>
        </authorList>
    </citation>
    <scope>NUCLEOTIDE SEQUENCE [LARGE SCALE GENOMIC DNA]</scope>
    <source>
        <strain evidence="5">ATCC 39541 / Classical Ogawa 395 / O395</strain>
    </source>
</reference>
<dbReference type="GO" id="GO:0061522">
    <property type="term" value="F:1,4-dihydroxy-2-naphthoyl-CoA thioesterase activity"/>
    <property type="evidence" value="ECO:0007669"/>
    <property type="project" value="TreeGrafter"/>
</dbReference>
<dbReference type="InterPro" id="IPR003736">
    <property type="entry name" value="PAAI_dom"/>
</dbReference>
<dbReference type="KEGG" id="vco:VC0395_0523"/>
<evidence type="ECO:0000313" key="5">
    <source>
        <dbReference type="Proteomes" id="UP000000249"/>
    </source>
</evidence>
<dbReference type="PATRIC" id="fig|345073.21.peg.3468"/>
<dbReference type="Gene3D" id="3.10.129.10">
    <property type="entry name" value="Hotdog Thioesterase"/>
    <property type="match status" value="1"/>
</dbReference>
<evidence type="ECO:0000256" key="2">
    <source>
        <dbReference type="ARBA" id="ARBA00022801"/>
    </source>
</evidence>
<dbReference type="eggNOG" id="COG2050">
    <property type="taxonomic scope" value="Bacteria"/>
</dbReference>
<evidence type="ECO:0000256" key="1">
    <source>
        <dbReference type="ARBA" id="ARBA00008324"/>
    </source>
</evidence>
<dbReference type="KEGG" id="vcr:VC395_A0734"/>
<accession>A0A0H3AFL0</accession>
<sequence>MAFILAPYIHNVIPSSLLSQTWCTTLCSLDGVVTMSHFYSFRTQAMSIWNKPISLETLNATSKNTLIEHLNIIYTEVTENSISATMPVCHFTHQPLGMLHGGASVVLAETLGSVAANFSVGEDAYCVGLDINANHVRAMREGLVTGTAVPLHIGVSTQVWQIEIKDEQGRLVCISRLTVAVKRSRPKQAKPVAEV</sequence>
<dbReference type="SUPFAM" id="SSF54637">
    <property type="entry name" value="Thioesterase/thiol ester dehydrase-isomerase"/>
    <property type="match status" value="1"/>
</dbReference>
<protein>
    <recommendedName>
        <fullName evidence="3">Thioesterase domain-containing protein</fullName>
    </recommendedName>
</protein>
<keyword evidence="2" id="KW-0378">Hydrolase</keyword>
<dbReference type="FunFam" id="3.10.129.10:FF:000002">
    <property type="entry name" value="1,4-dihydroxy-2-naphthoyl-CoA hydrolase"/>
    <property type="match status" value="1"/>
</dbReference>
<proteinExistence type="inferred from homology"/>
<feature type="domain" description="Thioesterase" evidence="3">
    <location>
        <begin position="97"/>
        <end position="173"/>
    </location>
</feature>
<dbReference type="AlphaFoldDB" id="A0A0H3AFL0"/>
<dbReference type="PANTHER" id="PTHR43240:SF5">
    <property type="entry name" value="1,4-DIHYDROXY-2-NAPHTHOYL-COA THIOESTERASE 1"/>
    <property type="match status" value="1"/>
</dbReference>
<evidence type="ECO:0000259" key="3">
    <source>
        <dbReference type="Pfam" id="PF03061"/>
    </source>
</evidence>
<dbReference type="NCBIfam" id="TIGR00369">
    <property type="entry name" value="unchar_dom_1"/>
    <property type="match status" value="1"/>
</dbReference>
<dbReference type="EMBL" id="CP000626">
    <property type="protein sequence ID" value="ABQ18651.1"/>
    <property type="molecule type" value="Genomic_DNA"/>
</dbReference>
<dbReference type="Proteomes" id="UP000000249">
    <property type="component" value="Chromosome 2"/>
</dbReference>
<evidence type="ECO:0000313" key="4">
    <source>
        <dbReference type="EMBL" id="ABQ18651.1"/>
    </source>
</evidence>
<dbReference type="InterPro" id="IPR006683">
    <property type="entry name" value="Thioestr_dom"/>
</dbReference>